<evidence type="ECO:0000313" key="1">
    <source>
        <dbReference type="EMBL" id="RPA71711.1"/>
    </source>
</evidence>
<gene>
    <name evidence="1" type="ORF">BJ508DRAFT_315369</name>
</gene>
<dbReference type="EMBL" id="ML119905">
    <property type="protein sequence ID" value="RPA71711.1"/>
    <property type="molecule type" value="Genomic_DNA"/>
</dbReference>
<protein>
    <submittedName>
        <fullName evidence="1">Uncharacterized protein</fullName>
    </submittedName>
</protein>
<proteinExistence type="predicted"/>
<dbReference type="OrthoDB" id="5426536at2759"/>
<organism evidence="1 2">
    <name type="scientific">Ascobolus immersus RN42</name>
    <dbReference type="NCBI Taxonomy" id="1160509"/>
    <lineage>
        <taxon>Eukaryota</taxon>
        <taxon>Fungi</taxon>
        <taxon>Dikarya</taxon>
        <taxon>Ascomycota</taxon>
        <taxon>Pezizomycotina</taxon>
        <taxon>Pezizomycetes</taxon>
        <taxon>Pezizales</taxon>
        <taxon>Ascobolaceae</taxon>
        <taxon>Ascobolus</taxon>
    </lineage>
</organism>
<keyword evidence="2" id="KW-1185">Reference proteome</keyword>
<sequence>MEYCMLGNPSGKHWLPDDLYCEWFVREIKALIVPFLKANNPKHRDTLARQISLMQSSRLWWLEIIGAVNYGQRLAITSSEKQVKLIARKLLKDQVFLFRAVLGPEAKNLRHQSNWENYMGGGVDDFDVENNEDVDGYTRKLVEIMGSGLRSEDQDEPLDEFDTFMPFG</sequence>
<evidence type="ECO:0000313" key="2">
    <source>
        <dbReference type="Proteomes" id="UP000275078"/>
    </source>
</evidence>
<dbReference type="Proteomes" id="UP000275078">
    <property type="component" value="Unassembled WGS sequence"/>
</dbReference>
<reference evidence="1 2" key="1">
    <citation type="journal article" date="2018" name="Nat. Ecol. Evol.">
        <title>Pezizomycetes genomes reveal the molecular basis of ectomycorrhizal truffle lifestyle.</title>
        <authorList>
            <person name="Murat C."/>
            <person name="Payen T."/>
            <person name="Noel B."/>
            <person name="Kuo A."/>
            <person name="Morin E."/>
            <person name="Chen J."/>
            <person name="Kohler A."/>
            <person name="Krizsan K."/>
            <person name="Balestrini R."/>
            <person name="Da Silva C."/>
            <person name="Montanini B."/>
            <person name="Hainaut M."/>
            <person name="Levati E."/>
            <person name="Barry K.W."/>
            <person name="Belfiori B."/>
            <person name="Cichocki N."/>
            <person name="Clum A."/>
            <person name="Dockter R.B."/>
            <person name="Fauchery L."/>
            <person name="Guy J."/>
            <person name="Iotti M."/>
            <person name="Le Tacon F."/>
            <person name="Lindquist E.A."/>
            <person name="Lipzen A."/>
            <person name="Malagnac F."/>
            <person name="Mello A."/>
            <person name="Molinier V."/>
            <person name="Miyauchi S."/>
            <person name="Poulain J."/>
            <person name="Riccioni C."/>
            <person name="Rubini A."/>
            <person name="Sitrit Y."/>
            <person name="Splivallo R."/>
            <person name="Traeger S."/>
            <person name="Wang M."/>
            <person name="Zifcakova L."/>
            <person name="Wipf D."/>
            <person name="Zambonelli A."/>
            <person name="Paolocci F."/>
            <person name="Nowrousian M."/>
            <person name="Ottonello S."/>
            <person name="Baldrian P."/>
            <person name="Spatafora J.W."/>
            <person name="Henrissat B."/>
            <person name="Nagy L.G."/>
            <person name="Aury J.M."/>
            <person name="Wincker P."/>
            <person name="Grigoriev I.V."/>
            <person name="Bonfante P."/>
            <person name="Martin F.M."/>
        </authorList>
    </citation>
    <scope>NUCLEOTIDE SEQUENCE [LARGE SCALE GENOMIC DNA]</scope>
    <source>
        <strain evidence="1 2">RN42</strain>
    </source>
</reference>
<accession>A0A3N4HHB2</accession>
<name>A0A3N4HHB2_ASCIM</name>
<dbReference type="AlphaFoldDB" id="A0A3N4HHB2"/>